<evidence type="ECO:0008006" key="3">
    <source>
        <dbReference type="Google" id="ProtNLM"/>
    </source>
</evidence>
<sequence length="502" mass="56414">MKKINYVWACLLTLCLCSCDKNTKPGAQDAPDDEPTYEYTKVTPVPFPVLDIAGFSFPEDPNKLIDWVEKEQNDSIYIHGWGIWAGLTKLTGQVVEEDAMHVYETWLTPPEMISVIKTDSFLRSNRSNLKKPHQLTHFGQAPAFKAIKFQDTVVVNNAIKESVAYDPTAAEHAIKNKLFMATSLLDIYKQSDSLIKNIPPFPSTGITIKPVYKLLKTSTSGLEVFPIASWHGTTDDFTEFPEKDWKSYVYVNTANEGMGNGSQLMVGDNPTPEQIDKATYKLNDFIYYVLNEEDAEAYNKDIDKDEVKAVPGDTVILVAMHVTTREIERWTWQTFWWAPDADNPPLPSSSEIASYRPDALEGAASHYAMSVAYYMVNPTENKYTAPKEQRTNYAFNPYLEAGFGYSVFDDDLSYVETPGEATPTYVGVRTNCMSCHAMATVNPAEFSMMDSSIFSVTPYVGNAYIGLNDSAFKHQLKIDFAWSVQGNIDTTGLANYMKQMKQ</sequence>
<comment type="caution">
    <text evidence="1">The sequence shown here is derived from an EMBL/GenBank/DDBJ whole genome shotgun (WGS) entry which is preliminary data.</text>
</comment>
<evidence type="ECO:0000313" key="2">
    <source>
        <dbReference type="Proteomes" id="UP001143543"/>
    </source>
</evidence>
<dbReference type="Proteomes" id="UP001143543">
    <property type="component" value="Unassembled WGS sequence"/>
</dbReference>
<organism evidence="1 2">
    <name type="scientific">Neptunitalea lumnitzerae</name>
    <dbReference type="NCBI Taxonomy" id="2965509"/>
    <lineage>
        <taxon>Bacteria</taxon>
        <taxon>Pseudomonadati</taxon>
        <taxon>Bacteroidota</taxon>
        <taxon>Flavobacteriia</taxon>
        <taxon>Flavobacteriales</taxon>
        <taxon>Flavobacteriaceae</taxon>
        <taxon>Neptunitalea</taxon>
    </lineage>
</organism>
<name>A0ABQ5MER7_9FLAO</name>
<proteinExistence type="predicted"/>
<reference evidence="1" key="1">
    <citation type="submission" date="2022-07" db="EMBL/GenBank/DDBJ databases">
        <title>Taxonomy of Novel Oxalotrophic and Methylotrophic Bacteria.</title>
        <authorList>
            <person name="Sahin N."/>
            <person name="Tani A."/>
        </authorList>
    </citation>
    <scope>NUCLEOTIDE SEQUENCE</scope>
    <source>
        <strain evidence="1">Y10</strain>
    </source>
</reference>
<keyword evidence="2" id="KW-1185">Reference proteome</keyword>
<evidence type="ECO:0000313" key="1">
    <source>
        <dbReference type="EMBL" id="GLB47874.1"/>
    </source>
</evidence>
<gene>
    <name evidence="1" type="ORF">Y10_02420</name>
</gene>
<dbReference type="EMBL" id="BRVO01000001">
    <property type="protein sequence ID" value="GLB47874.1"/>
    <property type="molecule type" value="Genomic_DNA"/>
</dbReference>
<protein>
    <recommendedName>
        <fullName evidence="3">Cytochrome c domain-containing protein</fullName>
    </recommendedName>
</protein>
<dbReference type="RefSeq" id="WP_281763538.1">
    <property type="nucleotide sequence ID" value="NZ_BRVO01000001.1"/>
</dbReference>
<accession>A0ABQ5MER7</accession>